<sequence length="227" mass="25711">MSKEEFLGILKNGLNDFPEGELSDILFYYKDYFDLATEQGKNYDEIVNELGDPYDVVRKYRYNKENPILSPSIVVSDSSDNQQVSRNFKSKNNYEKNSYIYKKKNNHSSNLIFSLLIIALSFILLGPSILGIAGVIGSIFLAVIVSSFSLSVAGTITLIGKVVHGIGLTILPEFIVDFPNSVLAFSVLGSIFLFIFSVLLLYYFIKLLIHWSKKFFNWSSRKIKGER</sequence>
<dbReference type="RefSeq" id="WP_136007619.1">
    <property type="nucleotide sequence ID" value="NZ_SRYR01000008.1"/>
</dbReference>
<evidence type="ECO:0000313" key="3">
    <source>
        <dbReference type="Proteomes" id="UP000306888"/>
    </source>
</evidence>
<dbReference type="Pfam" id="PF22564">
    <property type="entry name" value="HAAS"/>
    <property type="match status" value="1"/>
</dbReference>
<protein>
    <submittedName>
        <fullName evidence="2">DUF1700 domain-containing protein</fullName>
    </submittedName>
</protein>
<accession>A0A4S2DK68</accession>
<gene>
    <name evidence="2" type="ORF">E5347_12790</name>
</gene>
<dbReference type="EMBL" id="SRYR01000008">
    <property type="protein sequence ID" value="TGY41353.1"/>
    <property type="molecule type" value="Genomic_DNA"/>
</dbReference>
<feature type="transmembrane region" description="Helical" evidence="1">
    <location>
        <begin position="139"/>
        <end position="163"/>
    </location>
</feature>
<organism evidence="2 3">
    <name type="scientific">Clostridium sartagoforme</name>
    <dbReference type="NCBI Taxonomy" id="84031"/>
    <lineage>
        <taxon>Bacteria</taxon>
        <taxon>Bacillati</taxon>
        <taxon>Bacillota</taxon>
        <taxon>Clostridia</taxon>
        <taxon>Eubacteriales</taxon>
        <taxon>Clostridiaceae</taxon>
        <taxon>Clostridium</taxon>
    </lineage>
</organism>
<dbReference type="Proteomes" id="UP000306888">
    <property type="component" value="Unassembled WGS sequence"/>
</dbReference>
<dbReference type="AlphaFoldDB" id="A0A4S2DK68"/>
<keyword evidence="1" id="KW-0472">Membrane</keyword>
<keyword evidence="1" id="KW-0812">Transmembrane</keyword>
<dbReference type="OrthoDB" id="9804829at2"/>
<keyword evidence="1" id="KW-1133">Transmembrane helix</keyword>
<feature type="transmembrane region" description="Helical" evidence="1">
    <location>
        <begin position="183"/>
        <end position="205"/>
    </location>
</feature>
<proteinExistence type="predicted"/>
<comment type="caution">
    <text evidence="2">The sequence shown here is derived from an EMBL/GenBank/DDBJ whole genome shotgun (WGS) entry which is preliminary data.</text>
</comment>
<reference evidence="2 3" key="1">
    <citation type="submission" date="2019-04" db="EMBL/GenBank/DDBJ databases">
        <title>Microbes associate with the intestines of laboratory mice.</title>
        <authorList>
            <person name="Navarre W."/>
            <person name="Wong E."/>
            <person name="Huang K."/>
            <person name="Tropini C."/>
            <person name="Ng K."/>
            <person name="Yu B."/>
        </authorList>
    </citation>
    <scope>NUCLEOTIDE SEQUENCE [LARGE SCALE GENOMIC DNA]</scope>
    <source>
        <strain evidence="2 3">NM50_B9-20</strain>
    </source>
</reference>
<keyword evidence="3" id="KW-1185">Reference proteome</keyword>
<evidence type="ECO:0000256" key="1">
    <source>
        <dbReference type="SAM" id="Phobius"/>
    </source>
</evidence>
<evidence type="ECO:0000313" key="2">
    <source>
        <dbReference type="EMBL" id="TGY41353.1"/>
    </source>
</evidence>
<name>A0A4S2DK68_9CLOT</name>